<gene>
    <name evidence="2" type="ORF">GGI15_004061</name>
</gene>
<name>A0A9W8H6D0_9FUNG</name>
<protein>
    <submittedName>
        <fullName evidence="2">Uncharacterized protein</fullName>
    </submittedName>
</protein>
<organism evidence="2 3">
    <name type="scientific">Coemansia interrupta</name>
    <dbReference type="NCBI Taxonomy" id="1126814"/>
    <lineage>
        <taxon>Eukaryota</taxon>
        <taxon>Fungi</taxon>
        <taxon>Fungi incertae sedis</taxon>
        <taxon>Zoopagomycota</taxon>
        <taxon>Kickxellomycotina</taxon>
        <taxon>Kickxellomycetes</taxon>
        <taxon>Kickxellales</taxon>
        <taxon>Kickxellaceae</taxon>
        <taxon>Coemansia</taxon>
    </lineage>
</organism>
<sequence length="112" mass="11911">MQFTTTVTILAAALASGAVTAPVTCPNEQHNVYARGFYGGGYPSYINNGYGSLYGFNYGTGWGFPFAANFANAFNANQYNANYNDDTLYENHQNANVASSNVNAANNANIIG</sequence>
<comment type="caution">
    <text evidence="2">The sequence shown here is derived from an EMBL/GenBank/DDBJ whole genome shotgun (WGS) entry which is preliminary data.</text>
</comment>
<feature type="signal peptide" evidence="1">
    <location>
        <begin position="1"/>
        <end position="20"/>
    </location>
</feature>
<keyword evidence="3" id="KW-1185">Reference proteome</keyword>
<keyword evidence="1" id="KW-0732">Signal</keyword>
<feature type="chain" id="PRO_5040772504" evidence="1">
    <location>
        <begin position="21"/>
        <end position="112"/>
    </location>
</feature>
<dbReference type="EMBL" id="JANBUM010000329">
    <property type="protein sequence ID" value="KAJ2778833.1"/>
    <property type="molecule type" value="Genomic_DNA"/>
</dbReference>
<evidence type="ECO:0000256" key="1">
    <source>
        <dbReference type="SAM" id="SignalP"/>
    </source>
</evidence>
<dbReference type="Proteomes" id="UP001140172">
    <property type="component" value="Unassembled WGS sequence"/>
</dbReference>
<proteinExistence type="predicted"/>
<accession>A0A9W8H6D0</accession>
<evidence type="ECO:0000313" key="3">
    <source>
        <dbReference type="Proteomes" id="UP001140172"/>
    </source>
</evidence>
<dbReference type="AlphaFoldDB" id="A0A9W8H6D0"/>
<evidence type="ECO:0000313" key="2">
    <source>
        <dbReference type="EMBL" id="KAJ2778833.1"/>
    </source>
</evidence>
<reference evidence="2" key="1">
    <citation type="submission" date="2022-07" db="EMBL/GenBank/DDBJ databases">
        <title>Phylogenomic reconstructions and comparative analyses of Kickxellomycotina fungi.</title>
        <authorList>
            <person name="Reynolds N.K."/>
            <person name="Stajich J.E."/>
            <person name="Barry K."/>
            <person name="Grigoriev I.V."/>
            <person name="Crous P."/>
            <person name="Smith M.E."/>
        </authorList>
    </citation>
    <scope>NUCLEOTIDE SEQUENCE</scope>
    <source>
        <strain evidence="2">BCRC 34489</strain>
    </source>
</reference>